<protein>
    <submittedName>
        <fullName evidence="5">Unannotated protein</fullName>
    </submittedName>
</protein>
<evidence type="ECO:0000313" key="5">
    <source>
        <dbReference type="EMBL" id="CAB4888753.1"/>
    </source>
</evidence>
<dbReference type="EMBL" id="CAFBNS010000137">
    <property type="protein sequence ID" value="CAB4964236.1"/>
    <property type="molecule type" value="Genomic_DNA"/>
</dbReference>
<dbReference type="EMBL" id="CAEZUY010000004">
    <property type="protein sequence ID" value="CAB4606368.1"/>
    <property type="molecule type" value="Genomic_DNA"/>
</dbReference>
<name>A0A6J7FB56_9ZZZZ</name>
<dbReference type="EMBL" id="CAFBPI010000053">
    <property type="protein sequence ID" value="CAB5018504.1"/>
    <property type="molecule type" value="Genomic_DNA"/>
</dbReference>
<gene>
    <name evidence="1" type="ORF">UFOPK1380_00365</name>
    <name evidence="2" type="ORF">UFOPK1778_00276</name>
    <name evidence="3" type="ORF">UFOPK1863_00111</name>
    <name evidence="4" type="ORF">UFOPK2689_00161</name>
    <name evidence="5" type="ORF">UFOPK3555_00151</name>
    <name evidence="6" type="ORF">UFOPK3874_00762</name>
    <name evidence="7" type="ORF">UFOPK4095_00865</name>
</gene>
<dbReference type="EMBL" id="CAEZUD010000007">
    <property type="protein sequence ID" value="CAB4585144.1"/>
    <property type="molecule type" value="Genomic_DNA"/>
</dbReference>
<proteinExistence type="predicted"/>
<evidence type="ECO:0000313" key="6">
    <source>
        <dbReference type="EMBL" id="CAB4964236.1"/>
    </source>
</evidence>
<dbReference type="EMBL" id="CAEZSC010000013">
    <property type="protein sequence ID" value="CAB4531562.1"/>
    <property type="molecule type" value="Genomic_DNA"/>
</dbReference>
<accession>A0A6J7FB56</accession>
<organism evidence="5">
    <name type="scientific">freshwater metagenome</name>
    <dbReference type="NCBI Taxonomy" id="449393"/>
    <lineage>
        <taxon>unclassified sequences</taxon>
        <taxon>metagenomes</taxon>
        <taxon>ecological metagenomes</taxon>
    </lineage>
</organism>
<dbReference type="EMBL" id="CAEZYL010000003">
    <property type="protein sequence ID" value="CAB4714933.1"/>
    <property type="molecule type" value="Genomic_DNA"/>
</dbReference>
<evidence type="ECO:0000313" key="2">
    <source>
        <dbReference type="EMBL" id="CAB4585144.1"/>
    </source>
</evidence>
<evidence type="ECO:0000313" key="7">
    <source>
        <dbReference type="EMBL" id="CAB5018504.1"/>
    </source>
</evidence>
<dbReference type="AlphaFoldDB" id="A0A6J7FB56"/>
<evidence type="ECO:0000313" key="4">
    <source>
        <dbReference type="EMBL" id="CAB4714933.1"/>
    </source>
</evidence>
<sequence length="60" mass="6994">MTSMRNQKFLITSGTPTREEIIAIGKALRIPVEKKATERASLWRKSQIRQPLPRKWGQLF</sequence>
<reference evidence="5" key="1">
    <citation type="submission" date="2020-05" db="EMBL/GenBank/DDBJ databases">
        <authorList>
            <person name="Chiriac C."/>
            <person name="Salcher M."/>
            <person name="Ghai R."/>
            <person name="Kavagutti S V."/>
        </authorList>
    </citation>
    <scope>NUCLEOTIDE SEQUENCE</scope>
</reference>
<dbReference type="EMBL" id="CAFBME010000005">
    <property type="protein sequence ID" value="CAB4888753.1"/>
    <property type="molecule type" value="Genomic_DNA"/>
</dbReference>
<evidence type="ECO:0000313" key="1">
    <source>
        <dbReference type="EMBL" id="CAB4531562.1"/>
    </source>
</evidence>
<evidence type="ECO:0000313" key="3">
    <source>
        <dbReference type="EMBL" id="CAB4606368.1"/>
    </source>
</evidence>